<accession>A0A0F9HNU8</accession>
<gene>
    <name evidence="1" type="ORF">LCGC14_1680390</name>
</gene>
<dbReference type="EMBL" id="LAZR01014554">
    <property type="protein sequence ID" value="KKM16976.1"/>
    <property type="molecule type" value="Genomic_DNA"/>
</dbReference>
<dbReference type="PROSITE" id="PS51257">
    <property type="entry name" value="PROKAR_LIPOPROTEIN"/>
    <property type="match status" value="1"/>
</dbReference>
<proteinExistence type="predicted"/>
<protein>
    <submittedName>
        <fullName evidence="1">Uncharacterized protein</fullName>
    </submittedName>
</protein>
<dbReference type="Gene3D" id="1.25.40.10">
    <property type="entry name" value="Tetratricopeptide repeat domain"/>
    <property type="match status" value="1"/>
</dbReference>
<sequence>MTVRAVLLAMIAMIAMIAMTAAMSVAGCGPDPGPAGTKASARAAPAARQGDTALAESLYTSGLDVQKGGDKAGAIKLFYRAIEADPNFAPCLNHLAWLRATDLDPKLRNGGEAVRLAQAACGSIDDNQSSTFAANCLDTLAAACAEAGRFVEAVNAARRAEDMAWDLGRRDAARDFEDRKRMFEQRIPYHE</sequence>
<dbReference type="PROSITE" id="PS50005">
    <property type="entry name" value="TPR"/>
    <property type="match status" value="1"/>
</dbReference>
<dbReference type="AlphaFoldDB" id="A0A0F9HNU8"/>
<organism evidence="1">
    <name type="scientific">marine sediment metagenome</name>
    <dbReference type="NCBI Taxonomy" id="412755"/>
    <lineage>
        <taxon>unclassified sequences</taxon>
        <taxon>metagenomes</taxon>
        <taxon>ecological metagenomes</taxon>
    </lineage>
</organism>
<evidence type="ECO:0000313" key="1">
    <source>
        <dbReference type="EMBL" id="KKM16976.1"/>
    </source>
</evidence>
<dbReference type="InterPro" id="IPR019734">
    <property type="entry name" value="TPR_rpt"/>
</dbReference>
<comment type="caution">
    <text evidence="1">The sequence shown here is derived from an EMBL/GenBank/DDBJ whole genome shotgun (WGS) entry which is preliminary data.</text>
</comment>
<name>A0A0F9HNU8_9ZZZZ</name>
<dbReference type="SUPFAM" id="SSF48452">
    <property type="entry name" value="TPR-like"/>
    <property type="match status" value="1"/>
</dbReference>
<dbReference type="InterPro" id="IPR011990">
    <property type="entry name" value="TPR-like_helical_dom_sf"/>
</dbReference>
<reference evidence="1" key="1">
    <citation type="journal article" date="2015" name="Nature">
        <title>Complex archaea that bridge the gap between prokaryotes and eukaryotes.</title>
        <authorList>
            <person name="Spang A."/>
            <person name="Saw J.H."/>
            <person name="Jorgensen S.L."/>
            <person name="Zaremba-Niedzwiedzka K."/>
            <person name="Martijn J."/>
            <person name="Lind A.E."/>
            <person name="van Eijk R."/>
            <person name="Schleper C."/>
            <person name="Guy L."/>
            <person name="Ettema T.J."/>
        </authorList>
    </citation>
    <scope>NUCLEOTIDE SEQUENCE</scope>
</reference>